<dbReference type="GO" id="GO:0032259">
    <property type="term" value="P:methylation"/>
    <property type="evidence" value="ECO:0007669"/>
    <property type="project" value="UniProtKB-KW"/>
</dbReference>
<dbReference type="STRING" id="642492.Clole_0231"/>
<keyword evidence="4 6" id="KW-0949">S-adenosyl-L-methionine</keyword>
<evidence type="ECO:0000256" key="2">
    <source>
        <dbReference type="ARBA" id="ARBA00022603"/>
    </source>
</evidence>
<accession>F2JIR1</accession>
<organism evidence="8 9">
    <name type="scientific">Cellulosilyticum lentocellum (strain ATCC 49066 / DSM 5427 / NCIMB 11756 / RHM5)</name>
    <name type="common">Clostridium lentocellum</name>
    <dbReference type="NCBI Taxonomy" id="642492"/>
    <lineage>
        <taxon>Bacteria</taxon>
        <taxon>Bacillati</taxon>
        <taxon>Bacillota</taxon>
        <taxon>Clostridia</taxon>
        <taxon>Lachnospirales</taxon>
        <taxon>Cellulosilyticaceae</taxon>
        <taxon>Cellulosilyticum</taxon>
    </lineage>
</organism>
<dbReference type="PANTHER" id="PTHR10629:SF52">
    <property type="entry name" value="DNA (CYTOSINE-5)-METHYLTRANSFERASE 1"/>
    <property type="match status" value="1"/>
</dbReference>
<dbReference type="Gene3D" id="3.40.50.150">
    <property type="entry name" value="Vaccinia Virus protein VP39"/>
    <property type="match status" value="1"/>
</dbReference>
<dbReference type="GO" id="GO:0044027">
    <property type="term" value="P:negative regulation of gene expression via chromosomal CpG island methylation"/>
    <property type="evidence" value="ECO:0007669"/>
    <property type="project" value="TreeGrafter"/>
</dbReference>
<dbReference type="EC" id="2.1.1.37" evidence="1"/>
<sequence>MSRPEVIDIFSGCGGLALGFQKAGFKITHGIELMPEAVKTVSYNIDWRFGEETSHICGDITQMDTSIFKERIGKDGCIVIGGPPCQAYSLAGKGKLRSLGQHRIHTNDKRGYLFQDFLRFAIELDARAVIMENVPEAVNFGEINVPQLVCEELEKYDYNAIWTILNAADYGVPQIRERVFVIAIKKNENVRYELPKATYASILSDRVSNEIRFRRFNNCKNFRVPNINKNGASQWVTVGDALGDLPRLFATANSKYKLNSLNIEMKYHTDIQNGYQKIMREWYGNGNKTVTGNAFRNNARDFKIFERMKQGDNYADAARIADEIFNENIKAMGINEQDNYETFMRLKKEIIPPYNREKFIGKWRKLNMNAPSHTLVAHLSKDTYSHIHPFEPRGISVREAARLQSFPDDFFFNCSMGEAFKQIGNAVPPLLAKGIADSIISCFEEG</sequence>
<reference evidence="8 9" key="1">
    <citation type="journal article" date="2011" name="J. Bacteriol.">
        <title>Complete genome sequence of the cellulose-degrading bacterium Cellulosilyticum lentocellum.</title>
        <authorList>
            <consortium name="US DOE Joint Genome Institute"/>
            <person name="Miller D.A."/>
            <person name="Suen G."/>
            <person name="Bruce D."/>
            <person name="Copeland A."/>
            <person name="Cheng J.F."/>
            <person name="Detter C."/>
            <person name="Goodwin L.A."/>
            <person name="Han C.S."/>
            <person name="Hauser L.J."/>
            <person name="Land M.L."/>
            <person name="Lapidus A."/>
            <person name="Lucas S."/>
            <person name="Meincke L."/>
            <person name="Pitluck S."/>
            <person name="Tapia R."/>
            <person name="Teshima H."/>
            <person name="Woyke T."/>
            <person name="Fox B.G."/>
            <person name="Angert E.R."/>
            <person name="Currie C.R."/>
        </authorList>
    </citation>
    <scope>NUCLEOTIDE SEQUENCE [LARGE SCALE GENOMIC DNA]</scope>
    <source>
        <strain evidence="9">ATCC 49066 / DSM 5427 / NCIMB 11756 / RHM5</strain>
    </source>
</reference>
<dbReference type="InterPro" id="IPR029063">
    <property type="entry name" value="SAM-dependent_MTases_sf"/>
</dbReference>
<dbReference type="eggNOG" id="COG0270">
    <property type="taxonomic scope" value="Bacteria"/>
</dbReference>
<dbReference type="InterPro" id="IPR031303">
    <property type="entry name" value="C5_meth_CS"/>
</dbReference>
<keyword evidence="9" id="KW-1185">Reference proteome</keyword>
<evidence type="ECO:0000313" key="9">
    <source>
        <dbReference type="Proteomes" id="UP000008467"/>
    </source>
</evidence>
<dbReference type="RefSeq" id="WP_013655284.1">
    <property type="nucleotide sequence ID" value="NC_015275.1"/>
</dbReference>
<feature type="active site" evidence="6">
    <location>
        <position position="85"/>
    </location>
</feature>
<dbReference type="GO" id="GO:0003886">
    <property type="term" value="F:DNA (cytosine-5-)-methyltransferase activity"/>
    <property type="evidence" value="ECO:0007669"/>
    <property type="project" value="UniProtKB-EC"/>
</dbReference>
<dbReference type="Proteomes" id="UP000008467">
    <property type="component" value="Chromosome"/>
</dbReference>
<evidence type="ECO:0000256" key="3">
    <source>
        <dbReference type="ARBA" id="ARBA00022679"/>
    </source>
</evidence>
<keyword evidence="2 6" id="KW-0489">Methyltransferase</keyword>
<evidence type="ECO:0000313" key="8">
    <source>
        <dbReference type="EMBL" id="ADZ81983.1"/>
    </source>
</evidence>
<dbReference type="PANTHER" id="PTHR10629">
    <property type="entry name" value="CYTOSINE-SPECIFIC METHYLTRANSFERASE"/>
    <property type="match status" value="1"/>
</dbReference>
<evidence type="ECO:0000256" key="7">
    <source>
        <dbReference type="RuleBase" id="RU000416"/>
    </source>
</evidence>
<dbReference type="PRINTS" id="PR00105">
    <property type="entry name" value="C5METTRFRASE"/>
</dbReference>
<dbReference type="NCBIfam" id="TIGR00675">
    <property type="entry name" value="dcm"/>
    <property type="match status" value="1"/>
</dbReference>
<dbReference type="HOGENOM" id="CLU_006958_2_4_9"/>
<dbReference type="InterPro" id="IPR001525">
    <property type="entry name" value="C5_MeTfrase"/>
</dbReference>
<keyword evidence="5" id="KW-0680">Restriction system</keyword>
<evidence type="ECO:0000256" key="1">
    <source>
        <dbReference type="ARBA" id="ARBA00011975"/>
    </source>
</evidence>
<dbReference type="PROSITE" id="PS51679">
    <property type="entry name" value="SAM_MT_C5"/>
    <property type="match status" value="1"/>
</dbReference>
<proteinExistence type="inferred from homology"/>
<dbReference type="SUPFAM" id="SSF53335">
    <property type="entry name" value="S-adenosyl-L-methionine-dependent methyltransferases"/>
    <property type="match status" value="1"/>
</dbReference>
<dbReference type="Pfam" id="PF00145">
    <property type="entry name" value="DNA_methylase"/>
    <property type="match status" value="1"/>
</dbReference>
<dbReference type="EMBL" id="CP002582">
    <property type="protein sequence ID" value="ADZ81983.1"/>
    <property type="molecule type" value="Genomic_DNA"/>
</dbReference>
<name>F2JIR1_CELLD</name>
<dbReference type="REBASE" id="33977">
    <property type="entry name" value="M1.Cle5427ORF231P"/>
</dbReference>
<dbReference type="InterPro" id="IPR050390">
    <property type="entry name" value="C5-Methyltransferase"/>
</dbReference>
<dbReference type="GO" id="GO:0009307">
    <property type="term" value="P:DNA restriction-modification system"/>
    <property type="evidence" value="ECO:0007669"/>
    <property type="project" value="UniProtKB-KW"/>
</dbReference>
<dbReference type="GO" id="GO:0003677">
    <property type="term" value="F:DNA binding"/>
    <property type="evidence" value="ECO:0007669"/>
    <property type="project" value="TreeGrafter"/>
</dbReference>
<evidence type="ECO:0000256" key="6">
    <source>
        <dbReference type="PROSITE-ProRule" id="PRU01016"/>
    </source>
</evidence>
<dbReference type="AlphaFoldDB" id="F2JIR1"/>
<protein>
    <recommendedName>
        <fullName evidence="1">DNA (cytosine-5-)-methyltransferase</fullName>
        <ecNumber evidence="1">2.1.1.37</ecNumber>
    </recommendedName>
</protein>
<dbReference type="KEGG" id="cle:Clole_0231"/>
<dbReference type="Gene3D" id="3.90.120.10">
    <property type="entry name" value="DNA Methylase, subunit A, domain 2"/>
    <property type="match status" value="1"/>
</dbReference>
<comment type="similarity">
    <text evidence="6 7">Belongs to the class I-like SAM-binding methyltransferase superfamily. C5-methyltransferase family.</text>
</comment>
<evidence type="ECO:0000256" key="4">
    <source>
        <dbReference type="ARBA" id="ARBA00022691"/>
    </source>
</evidence>
<keyword evidence="3 6" id="KW-0808">Transferase</keyword>
<gene>
    <name evidence="8" type="ordered locus">Clole_0231</name>
</gene>
<dbReference type="PROSITE" id="PS00095">
    <property type="entry name" value="C5_MTASE_2"/>
    <property type="match status" value="1"/>
</dbReference>
<evidence type="ECO:0000256" key="5">
    <source>
        <dbReference type="ARBA" id="ARBA00022747"/>
    </source>
</evidence>